<keyword evidence="5" id="KW-0315">Glutamine amidotransferase</keyword>
<dbReference type="InterPro" id="IPR002818">
    <property type="entry name" value="DJ-1/PfpI"/>
</dbReference>
<dbReference type="PANTHER" id="PTHR48094">
    <property type="entry name" value="PROTEIN/NUCLEIC ACID DEGLYCASE DJ-1-RELATED"/>
    <property type="match status" value="1"/>
</dbReference>
<dbReference type="GO" id="GO:0019172">
    <property type="term" value="F:glyoxalase III activity"/>
    <property type="evidence" value="ECO:0007669"/>
    <property type="project" value="TreeGrafter"/>
</dbReference>
<dbReference type="Pfam" id="PF01965">
    <property type="entry name" value="DJ-1_PfpI"/>
    <property type="match status" value="1"/>
</dbReference>
<comment type="caution">
    <text evidence="5">The sequence shown here is derived from an EMBL/GenBank/DDBJ whole genome shotgun (WGS) entry which is preliminary data.</text>
</comment>
<evidence type="ECO:0000256" key="3">
    <source>
        <dbReference type="ARBA" id="ARBA00038493"/>
    </source>
</evidence>
<keyword evidence="2" id="KW-0456">Lyase</keyword>
<dbReference type="Proteomes" id="UP000475214">
    <property type="component" value="Unassembled WGS sequence"/>
</dbReference>
<gene>
    <name evidence="5" type="ORF">G1H10_07170</name>
</gene>
<dbReference type="EMBL" id="JAAGOA010000004">
    <property type="protein sequence ID" value="NED99947.1"/>
    <property type="molecule type" value="Genomic_DNA"/>
</dbReference>
<dbReference type="GO" id="GO:0005737">
    <property type="term" value="C:cytoplasm"/>
    <property type="evidence" value="ECO:0007669"/>
    <property type="project" value="TreeGrafter"/>
</dbReference>
<proteinExistence type="inferred from homology"/>
<evidence type="ECO:0000256" key="1">
    <source>
        <dbReference type="ARBA" id="ARBA00023016"/>
    </source>
</evidence>
<dbReference type="RefSeq" id="WP_163734830.1">
    <property type="nucleotide sequence ID" value="NZ_JAAGOA010000004.1"/>
</dbReference>
<keyword evidence="5" id="KW-0808">Transferase</keyword>
<keyword evidence="6" id="KW-1185">Reference proteome</keyword>
<keyword evidence="1" id="KW-0346">Stress response</keyword>
<evidence type="ECO:0000313" key="6">
    <source>
        <dbReference type="Proteomes" id="UP000475214"/>
    </source>
</evidence>
<dbReference type="SUPFAM" id="SSF52317">
    <property type="entry name" value="Class I glutamine amidotransferase-like"/>
    <property type="match status" value="1"/>
</dbReference>
<dbReference type="CDD" id="cd03141">
    <property type="entry name" value="GATase1_Hsp31_like"/>
    <property type="match status" value="1"/>
</dbReference>
<comment type="similarity">
    <text evidence="3">Belongs to the peptidase C56 family. HSP31-like subfamily.</text>
</comment>
<dbReference type="PANTHER" id="PTHR48094:SF11">
    <property type="entry name" value="GLUTATHIONE-INDEPENDENT GLYOXALASE HSP31-RELATED"/>
    <property type="match status" value="1"/>
</dbReference>
<organism evidence="5 6">
    <name type="scientific">Phytoactinopolyspora halotolerans</name>
    <dbReference type="NCBI Taxonomy" id="1981512"/>
    <lineage>
        <taxon>Bacteria</taxon>
        <taxon>Bacillati</taxon>
        <taxon>Actinomycetota</taxon>
        <taxon>Actinomycetes</taxon>
        <taxon>Jiangellales</taxon>
        <taxon>Jiangellaceae</taxon>
        <taxon>Phytoactinopolyspora</taxon>
    </lineage>
</organism>
<accession>A0A6L9S604</accession>
<protein>
    <submittedName>
        <fullName evidence="5">Type 1 glutamine amidotransferase domain-containing protein</fullName>
    </submittedName>
</protein>
<dbReference type="InterPro" id="IPR050325">
    <property type="entry name" value="Prot/Nucl_acid_deglycase"/>
</dbReference>
<evidence type="ECO:0000259" key="4">
    <source>
        <dbReference type="Pfam" id="PF01965"/>
    </source>
</evidence>
<evidence type="ECO:0000313" key="5">
    <source>
        <dbReference type="EMBL" id="NED99947.1"/>
    </source>
</evidence>
<name>A0A6L9S604_9ACTN</name>
<dbReference type="GO" id="GO:0019243">
    <property type="term" value="P:methylglyoxal catabolic process to D-lactate via S-lactoyl-glutathione"/>
    <property type="evidence" value="ECO:0007669"/>
    <property type="project" value="TreeGrafter"/>
</dbReference>
<dbReference type="AlphaFoldDB" id="A0A6L9S604"/>
<dbReference type="Gene3D" id="3.40.50.880">
    <property type="match status" value="1"/>
</dbReference>
<dbReference type="GO" id="GO:0016740">
    <property type="term" value="F:transferase activity"/>
    <property type="evidence" value="ECO:0007669"/>
    <property type="project" value="UniProtKB-KW"/>
</dbReference>
<reference evidence="5 6" key="1">
    <citation type="submission" date="2020-02" db="EMBL/GenBank/DDBJ databases">
        <authorList>
            <person name="Li X.-J."/>
            <person name="Han X.-M."/>
        </authorList>
    </citation>
    <scope>NUCLEOTIDE SEQUENCE [LARGE SCALE GENOMIC DNA]</scope>
    <source>
        <strain evidence="5 6">CCTCC AB 2017055</strain>
    </source>
</reference>
<sequence length="221" mass="23178">MGAMTRVLIILTSHDTIGSTGRRTGFHAGEAAEPWHVFRDAGFDVDVASVAGGAAPVDSRDDLDPAQEAFFRAVDIERTARAADVSPGDYDVVFFAGGHGTMWDFPDNADLERLAAGVYERGGVVAAVCHGPAALVGLRLSDGSYLVDGKRVAAFTNEEETIVGLADTVPFLLADALIKQGAQHVAAAPWTPQVIADGRLVTGQNPQSARGVAEQIITILP</sequence>
<dbReference type="InterPro" id="IPR029062">
    <property type="entry name" value="Class_I_gatase-like"/>
</dbReference>
<evidence type="ECO:0000256" key="2">
    <source>
        <dbReference type="ARBA" id="ARBA00023239"/>
    </source>
</evidence>
<feature type="domain" description="DJ-1/PfpI" evidence="4">
    <location>
        <begin position="25"/>
        <end position="217"/>
    </location>
</feature>